<name>J9GBX7_9ZZZZ</name>
<accession>J9GBX7</accession>
<protein>
    <submittedName>
        <fullName evidence="1">Uncharacterized protein</fullName>
    </submittedName>
</protein>
<dbReference type="AlphaFoldDB" id="J9GBX7"/>
<evidence type="ECO:0000313" key="1">
    <source>
        <dbReference type="EMBL" id="EJX04832.1"/>
    </source>
</evidence>
<sequence>EPGFRDDAESFLQIRRLLDSFGSAGRAEPSAAFAGTAGLPVPACPPETNRQKTLLASDTPVGEIWVAGIFGRSKCLYGILLLLRYTL</sequence>
<feature type="non-terminal residue" evidence="1">
    <location>
        <position position="1"/>
    </location>
</feature>
<organism evidence="1">
    <name type="scientific">gut metagenome</name>
    <dbReference type="NCBI Taxonomy" id="749906"/>
    <lineage>
        <taxon>unclassified sequences</taxon>
        <taxon>metagenomes</taxon>
        <taxon>organismal metagenomes</taxon>
    </lineage>
</organism>
<gene>
    <name evidence="1" type="ORF">EVA_07061</name>
</gene>
<reference evidence="1" key="1">
    <citation type="journal article" date="2012" name="PLoS ONE">
        <title>Gene sets for utilization of primary and secondary nutrition supplies in the distal gut of endangered iberian lynx.</title>
        <authorList>
            <person name="Alcaide M."/>
            <person name="Messina E."/>
            <person name="Richter M."/>
            <person name="Bargiela R."/>
            <person name="Peplies J."/>
            <person name="Huws S.A."/>
            <person name="Newbold C.J."/>
            <person name="Golyshin P.N."/>
            <person name="Simon M.A."/>
            <person name="Lopez G."/>
            <person name="Yakimov M.M."/>
            <person name="Ferrer M."/>
        </authorList>
    </citation>
    <scope>NUCLEOTIDE SEQUENCE</scope>
</reference>
<proteinExistence type="predicted"/>
<dbReference type="EMBL" id="AMCI01001668">
    <property type="protein sequence ID" value="EJX04832.1"/>
    <property type="molecule type" value="Genomic_DNA"/>
</dbReference>
<comment type="caution">
    <text evidence="1">The sequence shown here is derived from an EMBL/GenBank/DDBJ whole genome shotgun (WGS) entry which is preliminary data.</text>
</comment>